<evidence type="ECO:0000313" key="2">
    <source>
        <dbReference type="EMBL" id="CAD8222623.1"/>
    </source>
</evidence>
<protein>
    <submittedName>
        <fullName evidence="2">Uncharacterized protein</fullName>
    </submittedName>
</protein>
<sequence length="297" mass="33444">MLSSLAHGAHIAYRAHAPPSRCENARTRARSVALELNSGRLRRHLPGRRRETSVWARAGRENDDVNERNEQTQNEGDDRAHAVDWREFRARMVAQYSENAALGASIDAASRDGSPPTWAHGLENLDTTRDDGGEEREGCGRKGAGGTGVRDEQGKHRQARGVHPLSLDVLLGNLRGVDFHHDRYATRAVPSLAAEILGYVPLRRERRLEDGADDFAGALAVGEGGDVWVQHVRQHVRADEYEHYEQPDRVSRVCVRHPLHERVRRLLSFHSILVVPLKLEIRIGEACEYESDERIFF</sequence>
<proteinExistence type="predicted"/>
<dbReference type="AlphaFoldDB" id="A0A7R9XQN2"/>
<reference evidence="2" key="1">
    <citation type="submission" date="2021-01" db="EMBL/GenBank/DDBJ databases">
        <authorList>
            <person name="Corre E."/>
            <person name="Pelletier E."/>
            <person name="Niang G."/>
            <person name="Scheremetjew M."/>
            <person name="Finn R."/>
            <person name="Kale V."/>
            <person name="Holt S."/>
            <person name="Cochrane G."/>
            <person name="Meng A."/>
            <person name="Brown T."/>
            <person name="Cohen L."/>
        </authorList>
    </citation>
    <scope>NUCLEOTIDE SEQUENCE</scope>
    <source>
        <strain evidence="2">Clade-A-BCC118000</strain>
    </source>
</reference>
<gene>
    <name evidence="2" type="ORF">OLUC0939_LOCUS3347</name>
</gene>
<name>A0A7R9XQN2_9CHLO</name>
<accession>A0A7R9XQN2</accession>
<dbReference type="EMBL" id="HBDX01003880">
    <property type="protein sequence ID" value="CAD8222623.1"/>
    <property type="molecule type" value="Transcribed_RNA"/>
</dbReference>
<evidence type="ECO:0000256" key="1">
    <source>
        <dbReference type="SAM" id="MobiDB-lite"/>
    </source>
</evidence>
<feature type="compositionally biased region" description="Basic and acidic residues" evidence="1">
    <location>
        <begin position="126"/>
        <end position="140"/>
    </location>
</feature>
<feature type="compositionally biased region" description="Basic and acidic residues" evidence="1">
    <location>
        <begin position="48"/>
        <end position="82"/>
    </location>
</feature>
<feature type="region of interest" description="Disordered" evidence="1">
    <location>
        <begin position="47"/>
        <end position="82"/>
    </location>
</feature>
<organism evidence="2">
    <name type="scientific">Ostreococcus sp. 'lucimarinus'</name>
    <dbReference type="NCBI Taxonomy" id="242159"/>
    <lineage>
        <taxon>Eukaryota</taxon>
        <taxon>Viridiplantae</taxon>
        <taxon>Chlorophyta</taxon>
        <taxon>Mamiellophyceae</taxon>
        <taxon>Mamiellales</taxon>
        <taxon>Bathycoccaceae</taxon>
        <taxon>Ostreococcus</taxon>
    </lineage>
</organism>
<feature type="region of interest" description="Disordered" evidence="1">
    <location>
        <begin position="110"/>
        <end position="160"/>
    </location>
</feature>